<dbReference type="Gene3D" id="3.40.50.1360">
    <property type="match status" value="1"/>
</dbReference>
<dbReference type="STRING" id="1802163.A2932_02565"/>
<evidence type="ECO:0000259" key="1">
    <source>
        <dbReference type="Pfam" id="PF01182"/>
    </source>
</evidence>
<dbReference type="Proteomes" id="UP000179153">
    <property type="component" value="Unassembled WGS sequence"/>
</dbReference>
<dbReference type="SUPFAM" id="SSF100950">
    <property type="entry name" value="NagB/RpiA/CoA transferase-like"/>
    <property type="match status" value="1"/>
</dbReference>
<accession>A0A1G2HH68</accession>
<dbReference type="GO" id="GO:0005975">
    <property type="term" value="P:carbohydrate metabolic process"/>
    <property type="evidence" value="ECO:0007669"/>
    <property type="project" value="InterPro"/>
</dbReference>
<dbReference type="AlphaFoldDB" id="A0A1G2HH68"/>
<sequence>MEGFSVLIEKLENTLKKNRHAALFLSGGSVMDGYPYLVEWLEKNPTLAKNLIIAMVDERYDQNPQHKDSNAYQAEMKSAIMSRARELGASIYTSLTADTFENDGEKYNSAVKRIFKETDAQFAVMGIGADGHTGGILPMDDKRYESLFTGNSYAVAIEYPQSQYVRRITITPYAIKQLDFILVIAQGENKREVITRLVKGSDEPIYKYPSLILRSAKDVLFLSDITIN</sequence>
<dbReference type="EMBL" id="MHOI01000009">
    <property type="protein sequence ID" value="OGZ61845.1"/>
    <property type="molecule type" value="Genomic_DNA"/>
</dbReference>
<organism evidence="2 3">
    <name type="scientific">Candidatus Spechtbacteria bacterium RIFCSPLOWO2_01_FULL_46_10</name>
    <dbReference type="NCBI Taxonomy" id="1802163"/>
    <lineage>
        <taxon>Bacteria</taxon>
        <taxon>Candidatus Spechtiibacteriota</taxon>
    </lineage>
</organism>
<feature type="domain" description="Glucosamine/galactosamine-6-phosphate isomerase" evidence="1">
    <location>
        <begin position="7"/>
        <end position="214"/>
    </location>
</feature>
<reference evidence="2 3" key="1">
    <citation type="journal article" date="2016" name="Nat. Commun.">
        <title>Thousands of microbial genomes shed light on interconnected biogeochemical processes in an aquifer system.</title>
        <authorList>
            <person name="Anantharaman K."/>
            <person name="Brown C.T."/>
            <person name="Hug L.A."/>
            <person name="Sharon I."/>
            <person name="Castelle C.J."/>
            <person name="Probst A.J."/>
            <person name="Thomas B.C."/>
            <person name="Singh A."/>
            <person name="Wilkins M.J."/>
            <person name="Karaoz U."/>
            <person name="Brodie E.L."/>
            <person name="Williams K.H."/>
            <person name="Hubbard S.S."/>
            <person name="Banfield J.F."/>
        </authorList>
    </citation>
    <scope>NUCLEOTIDE SEQUENCE [LARGE SCALE GENOMIC DNA]</scope>
</reference>
<protein>
    <recommendedName>
        <fullName evidence="1">Glucosamine/galactosamine-6-phosphate isomerase domain-containing protein</fullName>
    </recommendedName>
</protein>
<comment type="caution">
    <text evidence="2">The sequence shown here is derived from an EMBL/GenBank/DDBJ whole genome shotgun (WGS) entry which is preliminary data.</text>
</comment>
<gene>
    <name evidence="2" type="ORF">A2932_02565</name>
</gene>
<name>A0A1G2HH68_9BACT</name>
<dbReference type="InterPro" id="IPR006148">
    <property type="entry name" value="Glc/Gal-6P_isomerase"/>
</dbReference>
<dbReference type="InterPro" id="IPR037171">
    <property type="entry name" value="NagB/RpiA_transferase-like"/>
</dbReference>
<dbReference type="Pfam" id="PF01182">
    <property type="entry name" value="Glucosamine_iso"/>
    <property type="match status" value="1"/>
</dbReference>
<evidence type="ECO:0000313" key="3">
    <source>
        <dbReference type="Proteomes" id="UP000179153"/>
    </source>
</evidence>
<proteinExistence type="predicted"/>
<evidence type="ECO:0000313" key="2">
    <source>
        <dbReference type="EMBL" id="OGZ61845.1"/>
    </source>
</evidence>